<dbReference type="Gene3D" id="2.170.260.10">
    <property type="entry name" value="paz domain"/>
    <property type="match status" value="1"/>
</dbReference>
<dbReference type="KEGG" id="qsa:O6P43_006270"/>
<dbReference type="InterPro" id="IPR003100">
    <property type="entry name" value="PAZ_dom"/>
</dbReference>
<dbReference type="EMBL" id="JARAOO010000003">
    <property type="protein sequence ID" value="KAJ7976493.1"/>
    <property type="molecule type" value="Genomic_DNA"/>
</dbReference>
<protein>
    <submittedName>
        <fullName evidence="2">Argonaute family protein</fullName>
    </submittedName>
</protein>
<proteinExistence type="predicted"/>
<dbReference type="Pfam" id="PF16488">
    <property type="entry name" value="ArgoL2"/>
    <property type="match status" value="1"/>
</dbReference>
<name>A0AAD7VI32_QUISA</name>
<feature type="domain" description="PAZ" evidence="1">
    <location>
        <begin position="72"/>
        <end position="183"/>
    </location>
</feature>
<evidence type="ECO:0000259" key="1">
    <source>
        <dbReference type="PROSITE" id="PS50821"/>
    </source>
</evidence>
<organism evidence="2 3">
    <name type="scientific">Quillaja saponaria</name>
    <name type="common">Soap bark tree</name>
    <dbReference type="NCBI Taxonomy" id="32244"/>
    <lineage>
        <taxon>Eukaryota</taxon>
        <taxon>Viridiplantae</taxon>
        <taxon>Streptophyta</taxon>
        <taxon>Embryophyta</taxon>
        <taxon>Tracheophyta</taxon>
        <taxon>Spermatophyta</taxon>
        <taxon>Magnoliopsida</taxon>
        <taxon>eudicotyledons</taxon>
        <taxon>Gunneridae</taxon>
        <taxon>Pentapetalae</taxon>
        <taxon>rosids</taxon>
        <taxon>fabids</taxon>
        <taxon>Fabales</taxon>
        <taxon>Quillajaceae</taxon>
        <taxon>Quillaja</taxon>
    </lineage>
</organism>
<dbReference type="PROSITE" id="PS50821">
    <property type="entry name" value="PAZ"/>
    <property type="match status" value="1"/>
</dbReference>
<keyword evidence="3" id="KW-1185">Reference proteome</keyword>
<reference evidence="2" key="1">
    <citation type="journal article" date="2023" name="Science">
        <title>Elucidation of the pathway for biosynthesis of saponin adjuvants from the soapbark tree.</title>
        <authorList>
            <person name="Reed J."/>
            <person name="Orme A."/>
            <person name="El-Demerdash A."/>
            <person name="Owen C."/>
            <person name="Martin L.B.B."/>
            <person name="Misra R.C."/>
            <person name="Kikuchi S."/>
            <person name="Rejzek M."/>
            <person name="Martin A.C."/>
            <person name="Harkess A."/>
            <person name="Leebens-Mack J."/>
            <person name="Louveau T."/>
            <person name="Stephenson M.J."/>
            <person name="Osbourn A."/>
        </authorList>
    </citation>
    <scope>NUCLEOTIDE SEQUENCE</scope>
    <source>
        <strain evidence="2">S10</strain>
    </source>
</reference>
<dbReference type="Pfam" id="PF08699">
    <property type="entry name" value="ArgoL1"/>
    <property type="match status" value="1"/>
</dbReference>
<dbReference type="InterPro" id="IPR036085">
    <property type="entry name" value="PAZ_dom_sf"/>
</dbReference>
<evidence type="ECO:0000313" key="2">
    <source>
        <dbReference type="EMBL" id="KAJ7976493.1"/>
    </source>
</evidence>
<accession>A0AAD7VI32</accession>
<dbReference type="SMART" id="SM01163">
    <property type="entry name" value="DUF1785"/>
    <property type="match status" value="1"/>
</dbReference>
<dbReference type="GO" id="GO:0003723">
    <property type="term" value="F:RNA binding"/>
    <property type="evidence" value="ECO:0007669"/>
    <property type="project" value="InterPro"/>
</dbReference>
<sequence>MSVLNTILRHHAARKGCLLVGQTYFYDEPRNFTKLVDGIFICRGFYSSFQAPQGGLSLNFGVHNTKIIQPGPVIDFLIANQNVRDYYQIDWNKAKRKLKNLKIKVATPNEEYKITGLSEKSCKEQMFLLNRQGNDALGVKPQFMIILLSIGVVLNYSADFPCINVGKSNKRTYFPLEICSLLSLQRYTKALSIHQRSSMVEKSRLRPQEMVKILTDTFASNNYISDPIMHSCGLSINNHFTQVEGRVLSTPRLRFRDGKDIIPQNGTWSCKNKFFEPARIKHWL</sequence>
<dbReference type="AlphaFoldDB" id="A0AAD7VI32"/>
<dbReference type="SUPFAM" id="SSF101690">
    <property type="entry name" value="PAZ domain"/>
    <property type="match status" value="1"/>
</dbReference>
<evidence type="ECO:0000313" key="3">
    <source>
        <dbReference type="Proteomes" id="UP001163823"/>
    </source>
</evidence>
<dbReference type="InterPro" id="IPR014811">
    <property type="entry name" value="ArgoL1"/>
</dbReference>
<dbReference type="PANTHER" id="PTHR22891">
    <property type="entry name" value="EUKARYOTIC TRANSLATION INITIATION FACTOR 2C"/>
    <property type="match status" value="1"/>
</dbReference>
<dbReference type="InterPro" id="IPR032472">
    <property type="entry name" value="ArgoL2"/>
</dbReference>
<dbReference type="CDD" id="cd02846">
    <property type="entry name" value="PAZ_argonaute_like"/>
    <property type="match status" value="1"/>
</dbReference>
<comment type="caution">
    <text evidence="2">The sequence shown here is derived from an EMBL/GenBank/DDBJ whole genome shotgun (WGS) entry which is preliminary data.</text>
</comment>
<dbReference type="Pfam" id="PF02170">
    <property type="entry name" value="PAZ"/>
    <property type="match status" value="1"/>
</dbReference>
<dbReference type="Proteomes" id="UP001163823">
    <property type="component" value="Chromosome 3"/>
</dbReference>
<gene>
    <name evidence="2" type="ORF">O6P43_006270</name>
</gene>